<dbReference type="KEGG" id="sna:Snas_4988"/>
<dbReference type="UniPathway" id="UPA00219"/>
<keyword evidence="8 12" id="KW-0133">Cell shape</keyword>
<dbReference type="RefSeq" id="WP_013020196.1">
    <property type="nucleotide sequence ID" value="NC_013947.1"/>
</dbReference>
<keyword evidence="19" id="KW-1185">Reference proteome</keyword>
<evidence type="ECO:0000313" key="19">
    <source>
        <dbReference type="Proteomes" id="UP000000844"/>
    </source>
</evidence>
<organism evidence="18 19">
    <name type="scientific">Stackebrandtia nassauensis (strain DSM 44728 / CIP 108903 / NRRL B-16338 / NBRC 102104 / LLR-40K-21)</name>
    <dbReference type="NCBI Taxonomy" id="446470"/>
    <lineage>
        <taxon>Bacteria</taxon>
        <taxon>Bacillati</taxon>
        <taxon>Actinomycetota</taxon>
        <taxon>Actinomycetes</taxon>
        <taxon>Glycomycetales</taxon>
        <taxon>Glycomycetaceae</taxon>
        <taxon>Stackebrandtia</taxon>
    </lineage>
</organism>
<evidence type="ECO:0000256" key="16">
    <source>
        <dbReference type="PROSITE-ProRule" id="PRU00409"/>
    </source>
</evidence>
<comment type="similarity">
    <text evidence="2 12">Belongs to the D-alanine--D-alanine ligase family.</text>
</comment>
<evidence type="ECO:0000256" key="5">
    <source>
        <dbReference type="ARBA" id="ARBA00022741"/>
    </source>
</evidence>
<feature type="binding site" evidence="15">
    <location>
        <position position="321"/>
    </location>
    <ligand>
        <name>Mg(2+)</name>
        <dbReference type="ChEBI" id="CHEBI:18420"/>
        <label>1</label>
    </ligand>
</feature>
<feature type="active site" evidence="13">
    <location>
        <position position="332"/>
    </location>
</feature>
<proteinExistence type="inferred from homology"/>
<dbReference type="InterPro" id="IPR011095">
    <property type="entry name" value="Dala_Dala_lig_C"/>
</dbReference>
<keyword evidence="3 12" id="KW-0436">Ligase</keyword>
<dbReference type="AlphaFoldDB" id="D3Q9S9"/>
<feature type="binding site" evidence="15">
    <location>
        <position position="321"/>
    </location>
    <ligand>
        <name>Mg(2+)</name>
        <dbReference type="ChEBI" id="CHEBI:18420"/>
        <label>2</label>
    </ligand>
</feature>
<evidence type="ECO:0000256" key="2">
    <source>
        <dbReference type="ARBA" id="ARBA00010871"/>
    </source>
</evidence>
<feature type="active site" evidence="13">
    <location>
        <position position="192"/>
    </location>
</feature>
<dbReference type="InterPro" id="IPR005905">
    <property type="entry name" value="D_ala_D_ala"/>
</dbReference>
<keyword evidence="6 16" id="KW-0067">ATP-binding</keyword>
<dbReference type="eggNOG" id="COG1181">
    <property type="taxonomic scope" value="Bacteria"/>
</dbReference>
<evidence type="ECO:0000256" key="3">
    <source>
        <dbReference type="ARBA" id="ARBA00022598"/>
    </source>
</evidence>
<comment type="catalytic activity">
    <reaction evidence="12">
        <text>2 D-alanine + ATP = D-alanyl-D-alanine + ADP + phosphate + H(+)</text>
        <dbReference type="Rhea" id="RHEA:11224"/>
        <dbReference type="ChEBI" id="CHEBI:15378"/>
        <dbReference type="ChEBI" id="CHEBI:30616"/>
        <dbReference type="ChEBI" id="CHEBI:43474"/>
        <dbReference type="ChEBI" id="CHEBI:57416"/>
        <dbReference type="ChEBI" id="CHEBI:57822"/>
        <dbReference type="ChEBI" id="CHEBI:456216"/>
        <dbReference type="EC" id="6.3.2.4"/>
    </reaction>
</comment>
<evidence type="ECO:0000256" key="15">
    <source>
        <dbReference type="PIRSR" id="PIRSR039102-3"/>
    </source>
</evidence>
<dbReference type="GO" id="GO:0046872">
    <property type="term" value="F:metal ion binding"/>
    <property type="evidence" value="ECO:0007669"/>
    <property type="project" value="UniProtKB-KW"/>
</dbReference>
<dbReference type="SUPFAM" id="SSF56059">
    <property type="entry name" value="Glutathione synthetase ATP-binding domain-like"/>
    <property type="match status" value="1"/>
</dbReference>
<evidence type="ECO:0000256" key="10">
    <source>
        <dbReference type="ARBA" id="ARBA00023211"/>
    </source>
</evidence>
<evidence type="ECO:0000256" key="7">
    <source>
        <dbReference type="ARBA" id="ARBA00022842"/>
    </source>
</evidence>
<keyword evidence="10 15" id="KW-0464">Manganese</keyword>
<dbReference type="InterPro" id="IPR000291">
    <property type="entry name" value="D-Ala_lig_Van_CS"/>
</dbReference>
<dbReference type="PANTHER" id="PTHR23132">
    <property type="entry name" value="D-ALANINE--D-ALANINE LIGASE"/>
    <property type="match status" value="1"/>
</dbReference>
<feature type="binding site" evidence="14">
    <location>
        <begin position="184"/>
        <end position="186"/>
    </location>
    <ligand>
        <name>ATP</name>
        <dbReference type="ChEBI" id="CHEBI:30616"/>
    </ligand>
</feature>
<dbReference type="SUPFAM" id="SSF52440">
    <property type="entry name" value="PreATP-grasp domain"/>
    <property type="match status" value="1"/>
</dbReference>
<dbReference type="STRING" id="446470.Snas_4988"/>
<dbReference type="Pfam" id="PF07478">
    <property type="entry name" value="Dala_Dala_lig_C"/>
    <property type="match status" value="1"/>
</dbReference>
<keyword evidence="4 15" id="KW-0479">Metal-binding</keyword>
<feature type="domain" description="ATP-grasp" evidence="17">
    <location>
        <begin position="149"/>
        <end position="354"/>
    </location>
</feature>
<comment type="cofactor">
    <cofactor evidence="15">
        <name>Mg(2+)</name>
        <dbReference type="ChEBI" id="CHEBI:18420"/>
    </cofactor>
    <cofactor evidence="15">
        <name>Mn(2+)</name>
        <dbReference type="ChEBI" id="CHEBI:29035"/>
    </cofactor>
    <text evidence="15">Binds 2 magnesium or manganese ions per subunit.</text>
</comment>
<evidence type="ECO:0000256" key="1">
    <source>
        <dbReference type="ARBA" id="ARBA00001936"/>
    </source>
</evidence>
<dbReference type="GO" id="GO:0008716">
    <property type="term" value="F:D-alanine-D-alanine ligase activity"/>
    <property type="evidence" value="ECO:0007669"/>
    <property type="project" value="UniProtKB-UniRule"/>
</dbReference>
<reference evidence="18 19" key="1">
    <citation type="journal article" date="2009" name="Stand. Genomic Sci.">
        <title>Complete genome sequence of Stackebrandtia nassauensis type strain (LLR-40K-21).</title>
        <authorList>
            <person name="Munk C."/>
            <person name="Lapidus A."/>
            <person name="Copeland A."/>
            <person name="Jando M."/>
            <person name="Mayilraj S."/>
            <person name="Glavina Del Rio T."/>
            <person name="Nolan M."/>
            <person name="Chen F."/>
            <person name="Lucas S."/>
            <person name="Tice H."/>
            <person name="Cheng J.F."/>
            <person name="Han C."/>
            <person name="Detter J.C."/>
            <person name="Bruce D."/>
            <person name="Goodwin L."/>
            <person name="Chain P."/>
            <person name="Pitluck S."/>
            <person name="Goker M."/>
            <person name="Ovchinikova G."/>
            <person name="Pati A."/>
            <person name="Ivanova N."/>
            <person name="Mavromatis K."/>
            <person name="Chen A."/>
            <person name="Palaniappan K."/>
            <person name="Land M."/>
            <person name="Hauser L."/>
            <person name="Chang Y.J."/>
            <person name="Jeffries C.D."/>
            <person name="Bristow J."/>
            <person name="Eisen J.A."/>
            <person name="Markowitz V."/>
            <person name="Hugenholtz P."/>
            <person name="Kyrpides N.C."/>
            <person name="Klenk H.P."/>
        </authorList>
    </citation>
    <scope>NUCLEOTIDE SEQUENCE [LARGE SCALE GENOMIC DNA]</scope>
    <source>
        <strain evidence="19">DSM 44728 / CIP 108903 / NRRL B-16338 / NBRC 102104 / LLR-40K-21</strain>
    </source>
</reference>
<dbReference type="InterPro" id="IPR011761">
    <property type="entry name" value="ATP-grasp"/>
</dbReference>
<gene>
    <name evidence="12" type="primary">ddl</name>
    <name evidence="18" type="ordered locus">Snas_4988</name>
</gene>
<dbReference type="Gene3D" id="3.30.1490.20">
    <property type="entry name" value="ATP-grasp fold, A domain"/>
    <property type="match status" value="1"/>
</dbReference>
<feature type="active site" evidence="13">
    <location>
        <position position="16"/>
    </location>
</feature>
<dbReference type="PIRSF" id="PIRSF039102">
    <property type="entry name" value="Ddl/VanB"/>
    <property type="match status" value="1"/>
</dbReference>
<keyword evidence="7 15" id="KW-0460">Magnesium</keyword>
<dbReference type="GO" id="GO:0008360">
    <property type="term" value="P:regulation of cell shape"/>
    <property type="evidence" value="ECO:0007669"/>
    <property type="project" value="UniProtKB-KW"/>
</dbReference>
<comment type="function">
    <text evidence="12">Cell wall formation.</text>
</comment>
<evidence type="ECO:0000256" key="11">
    <source>
        <dbReference type="ARBA" id="ARBA00023316"/>
    </source>
</evidence>
<sequence>MKKTKVAVVLGGRSVEHPVSCASAAGVIAALDPEQYEVVAVGITQAGQWLSVDARSAKLALGDGNVPEISADSGQHVVLAADPTMKDVAITDAAGGARVLSDVDVVFPVLHGAYGEDGTIQGLLEMADVPYVGSNVLSSAASMDKDFMKRLLKAEGIPVGDYVVLKRDQTLSEAEKQRLGLPVFVKPSRAGSSLGISKVTDWDDLDKAIATARAVDPKVLVEAAFTGVRELECGVLEREDGGAPDTTPPFEVLIAGTEGWFDFEAKYLASGSPYDLAPDLPEGTAERIRELAARVFTVMDCSDLARVDFFLASDGTVYVNEINTMPGLTPGSGVPVAWANAGVDYPELVARLVRLAANRGTGLR</sequence>
<dbReference type="HOGENOM" id="CLU_039268_0_1_11"/>
<comment type="subcellular location">
    <subcellularLocation>
        <location evidence="12">Cytoplasm</location>
    </subcellularLocation>
</comment>
<evidence type="ECO:0000256" key="13">
    <source>
        <dbReference type="PIRSR" id="PIRSR039102-1"/>
    </source>
</evidence>
<dbReference type="Proteomes" id="UP000000844">
    <property type="component" value="Chromosome"/>
</dbReference>
<dbReference type="GO" id="GO:0009252">
    <property type="term" value="P:peptidoglycan biosynthetic process"/>
    <property type="evidence" value="ECO:0007669"/>
    <property type="project" value="UniProtKB-UniRule"/>
</dbReference>
<keyword evidence="11 12" id="KW-0961">Cell wall biogenesis/degradation</keyword>
<dbReference type="InterPro" id="IPR011127">
    <property type="entry name" value="Dala_Dala_lig_N"/>
</dbReference>
<dbReference type="GO" id="GO:0005829">
    <property type="term" value="C:cytosol"/>
    <property type="evidence" value="ECO:0007669"/>
    <property type="project" value="TreeGrafter"/>
</dbReference>
<dbReference type="InterPro" id="IPR013815">
    <property type="entry name" value="ATP_grasp_subdomain_1"/>
</dbReference>
<dbReference type="HAMAP" id="MF_00047">
    <property type="entry name" value="Dala_Dala_lig"/>
    <property type="match status" value="1"/>
</dbReference>
<dbReference type="InterPro" id="IPR016185">
    <property type="entry name" value="PreATP-grasp_dom_sf"/>
</dbReference>
<dbReference type="GO" id="GO:0071555">
    <property type="term" value="P:cell wall organization"/>
    <property type="evidence" value="ECO:0007669"/>
    <property type="project" value="UniProtKB-KW"/>
</dbReference>
<feature type="binding site" evidence="15">
    <location>
        <position position="323"/>
    </location>
    <ligand>
        <name>Mg(2+)</name>
        <dbReference type="ChEBI" id="CHEBI:18420"/>
        <label>2</label>
    </ligand>
</feature>
<evidence type="ECO:0000256" key="14">
    <source>
        <dbReference type="PIRSR" id="PIRSR039102-2"/>
    </source>
</evidence>
<accession>D3Q9S9</accession>
<dbReference type="PANTHER" id="PTHR23132:SF25">
    <property type="entry name" value="D-ALANINE--D-ALANINE LIGASE A"/>
    <property type="match status" value="1"/>
</dbReference>
<feature type="binding site" evidence="14">
    <location>
        <begin position="222"/>
        <end position="230"/>
    </location>
    <ligand>
        <name>ATP</name>
        <dbReference type="ChEBI" id="CHEBI:30616"/>
    </ligand>
</feature>
<evidence type="ECO:0000256" key="8">
    <source>
        <dbReference type="ARBA" id="ARBA00022960"/>
    </source>
</evidence>
<dbReference type="NCBIfam" id="NF002528">
    <property type="entry name" value="PRK01966.1-4"/>
    <property type="match status" value="1"/>
</dbReference>
<comment type="pathway">
    <text evidence="12">Cell wall biogenesis; peptidoglycan biosynthesis.</text>
</comment>
<dbReference type="NCBIfam" id="TIGR01205">
    <property type="entry name" value="D_ala_D_alaTIGR"/>
    <property type="match status" value="1"/>
</dbReference>
<evidence type="ECO:0000313" key="18">
    <source>
        <dbReference type="EMBL" id="ADD44625.1"/>
    </source>
</evidence>
<feature type="binding site" evidence="14">
    <location>
        <begin position="192"/>
        <end position="193"/>
    </location>
    <ligand>
        <name>ATP</name>
        <dbReference type="ChEBI" id="CHEBI:30616"/>
    </ligand>
</feature>
<dbReference type="Gene3D" id="3.40.50.20">
    <property type="match status" value="1"/>
</dbReference>
<dbReference type="Pfam" id="PF01820">
    <property type="entry name" value="Dala_Dala_lig_N"/>
    <property type="match status" value="1"/>
</dbReference>
<evidence type="ECO:0000256" key="12">
    <source>
        <dbReference type="HAMAP-Rule" id="MF_00047"/>
    </source>
</evidence>
<evidence type="ECO:0000256" key="6">
    <source>
        <dbReference type="ARBA" id="ARBA00022840"/>
    </source>
</evidence>
<evidence type="ECO:0000256" key="4">
    <source>
        <dbReference type="ARBA" id="ARBA00022723"/>
    </source>
</evidence>
<keyword evidence="12" id="KW-0963">Cytoplasm</keyword>
<feature type="binding site" evidence="15">
    <location>
        <position position="308"/>
    </location>
    <ligand>
        <name>Mg(2+)</name>
        <dbReference type="ChEBI" id="CHEBI:18420"/>
        <label>1</label>
    </ligand>
</feature>
<dbReference type="EC" id="6.3.2.4" evidence="12"/>
<dbReference type="PROSITE" id="PS00843">
    <property type="entry name" value="DALA_DALA_LIGASE_1"/>
    <property type="match status" value="1"/>
</dbReference>
<dbReference type="Gene3D" id="3.30.470.20">
    <property type="entry name" value="ATP-grasp fold, B domain"/>
    <property type="match status" value="1"/>
</dbReference>
<dbReference type="EMBL" id="CP001778">
    <property type="protein sequence ID" value="ADD44625.1"/>
    <property type="molecule type" value="Genomic_DNA"/>
</dbReference>
<evidence type="ECO:0000259" key="17">
    <source>
        <dbReference type="PROSITE" id="PS50975"/>
    </source>
</evidence>
<evidence type="ECO:0000256" key="9">
    <source>
        <dbReference type="ARBA" id="ARBA00022984"/>
    </source>
</evidence>
<dbReference type="PROSITE" id="PS50975">
    <property type="entry name" value="ATP_GRASP"/>
    <property type="match status" value="1"/>
</dbReference>
<comment type="cofactor">
    <cofactor evidence="1">
        <name>Mn(2+)</name>
        <dbReference type="ChEBI" id="CHEBI:29035"/>
    </cofactor>
</comment>
<feature type="binding site" evidence="14">
    <location>
        <position position="145"/>
    </location>
    <ligand>
        <name>ATP</name>
        <dbReference type="ChEBI" id="CHEBI:30616"/>
    </ligand>
</feature>
<keyword evidence="5 14" id="KW-0547">Nucleotide-binding</keyword>
<protein>
    <recommendedName>
        <fullName evidence="12">D-alanine--D-alanine ligase</fullName>
        <ecNumber evidence="12">6.3.2.4</ecNumber>
    </recommendedName>
    <alternativeName>
        <fullName evidence="12">D-Ala-D-Ala ligase</fullName>
    </alternativeName>
    <alternativeName>
        <fullName evidence="12">D-alanylalanine synthetase</fullName>
    </alternativeName>
</protein>
<dbReference type="OrthoDB" id="9813261at2"/>
<dbReference type="PROSITE" id="PS00844">
    <property type="entry name" value="DALA_DALA_LIGASE_2"/>
    <property type="match status" value="1"/>
</dbReference>
<keyword evidence="9 12" id="KW-0573">Peptidoglycan synthesis</keyword>
<name>D3Q9S9_STANL</name>
<dbReference type="GO" id="GO:0005524">
    <property type="term" value="F:ATP binding"/>
    <property type="evidence" value="ECO:0007669"/>
    <property type="project" value="UniProtKB-UniRule"/>
</dbReference>
<feature type="binding site" evidence="14">
    <location>
        <begin position="320"/>
        <end position="321"/>
    </location>
    <ligand>
        <name>ATP</name>
        <dbReference type="ChEBI" id="CHEBI:30616"/>
    </ligand>
</feature>